<comment type="caution">
    <text evidence="1">The sequence shown here is derived from an EMBL/GenBank/DDBJ whole genome shotgun (WGS) entry which is preliminary data.</text>
</comment>
<dbReference type="InterPro" id="IPR015943">
    <property type="entry name" value="WD40/YVTN_repeat-like_dom_sf"/>
</dbReference>
<evidence type="ECO:0000313" key="1">
    <source>
        <dbReference type="EMBL" id="TWF41567.1"/>
    </source>
</evidence>
<dbReference type="RefSeq" id="WP_145669586.1">
    <property type="nucleotide sequence ID" value="NZ_VIWO01000003.1"/>
</dbReference>
<dbReference type="EMBL" id="VIWO01000003">
    <property type="protein sequence ID" value="TWF41567.1"/>
    <property type="molecule type" value="Genomic_DNA"/>
</dbReference>
<dbReference type="SUPFAM" id="SSF50939">
    <property type="entry name" value="Sialidases"/>
    <property type="match status" value="1"/>
</dbReference>
<accession>A0A561PU00</accession>
<dbReference type="PANTHER" id="PTHR47199">
    <property type="entry name" value="PHOTOSYSTEM II STABILITY/ASSEMBLY FACTOR HCF136, CHLOROPLASTIC"/>
    <property type="match status" value="1"/>
</dbReference>
<dbReference type="CDD" id="cd15482">
    <property type="entry name" value="Sialidase_non-viral"/>
    <property type="match status" value="1"/>
</dbReference>
<dbReference type="AlphaFoldDB" id="A0A561PU00"/>
<proteinExistence type="predicted"/>
<dbReference type="InterPro" id="IPR036278">
    <property type="entry name" value="Sialidase_sf"/>
</dbReference>
<protein>
    <submittedName>
        <fullName evidence="1">Photosystem II stability/assembly factor-like uncharacterized protein</fullName>
    </submittedName>
</protein>
<dbReference type="Gene3D" id="2.130.10.10">
    <property type="entry name" value="YVTN repeat-like/Quinoprotein amine dehydrogenase"/>
    <property type="match status" value="2"/>
</dbReference>
<dbReference type="OrthoDB" id="9813892at2"/>
<evidence type="ECO:0000313" key="2">
    <source>
        <dbReference type="Proteomes" id="UP000320811"/>
    </source>
</evidence>
<reference evidence="1 2" key="1">
    <citation type="submission" date="2019-06" db="EMBL/GenBank/DDBJ databases">
        <title>Sorghum-associated microbial communities from plants grown in Nebraska, USA.</title>
        <authorList>
            <person name="Schachtman D."/>
        </authorList>
    </citation>
    <scope>NUCLEOTIDE SEQUENCE [LARGE SCALE GENOMIC DNA]</scope>
    <source>
        <strain evidence="1 2">1209</strain>
    </source>
</reference>
<gene>
    <name evidence="1" type="ORF">FHW36_103371</name>
</gene>
<sequence>MTTALASSGRFSFKALLRLFTSSKPARRSHIFFIGYLGCFLGWLPASAQQHAPLYQIKVISQAPPAKSIRGLSVVTDNIVWASGTGGQVGRSTDGGAHWQWTQVPGGDSCDWRSLYAFNDRKAIVLNAGAPALIFLTEDGGQSWRRVFSDHRPGIFFDAMQFFDDKEGIAIGDPIDHKFIVIRTHNGGLSWEADPAGILPVAKEGEAIFAASGTSIVNLPGKKVYFATGGTVARLFKETGNWQAYTIPTVQGNSTTGVFSIAFRNARDGVAVGGDYKQDTASKGNCLLTTDGGQTWTTPQTPPVGYKSCVAFQSPRFLVTTGTSGTAISTDGGQNWLEIGKGFNVAARARKGSKIYLAGKEIAQLDIIKSTTGNR</sequence>
<dbReference type="Proteomes" id="UP000320811">
    <property type="component" value="Unassembled WGS sequence"/>
</dbReference>
<organism evidence="1 2">
    <name type="scientific">Chitinophaga polysaccharea</name>
    <dbReference type="NCBI Taxonomy" id="1293035"/>
    <lineage>
        <taxon>Bacteria</taxon>
        <taxon>Pseudomonadati</taxon>
        <taxon>Bacteroidota</taxon>
        <taxon>Chitinophagia</taxon>
        <taxon>Chitinophagales</taxon>
        <taxon>Chitinophagaceae</taxon>
        <taxon>Chitinophaga</taxon>
    </lineage>
</organism>
<dbReference type="PANTHER" id="PTHR47199:SF2">
    <property type="entry name" value="PHOTOSYSTEM II STABILITY_ASSEMBLY FACTOR HCF136, CHLOROPLASTIC"/>
    <property type="match status" value="1"/>
</dbReference>
<name>A0A561PU00_9BACT</name>
<keyword evidence="2" id="KW-1185">Reference proteome</keyword>